<keyword evidence="9 14" id="KW-1133">Transmembrane helix</keyword>
<evidence type="ECO:0000259" key="15">
    <source>
        <dbReference type="PROSITE" id="PS50026"/>
    </source>
</evidence>
<dbReference type="SMART" id="SM00179">
    <property type="entry name" value="EGF_CA"/>
    <property type="match status" value="4"/>
</dbReference>
<dbReference type="InterPro" id="IPR000203">
    <property type="entry name" value="GPS"/>
</dbReference>
<dbReference type="InterPro" id="IPR000832">
    <property type="entry name" value="GPCR_2_secretin-like"/>
</dbReference>
<dbReference type="AlphaFoldDB" id="H0X3J3"/>
<dbReference type="FunCoup" id="H0X3J3">
    <property type="interactions" value="358"/>
</dbReference>
<dbReference type="InParanoid" id="H0X3J3"/>
<dbReference type="FunFam" id="2.60.220.50:FF:000007">
    <property type="entry name" value="Adhesion G protein-coupled receptor E5"/>
    <property type="match status" value="1"/>
</dbReference>
<comment type="subcellular location">
    <subcellularLocation>
        <location evidence="1">Cell membrane</location>
        <topology evidence="1">Multi-pass membrane protein</topology>
    </subcellularLocation>
</comment>
<dbReference type="GO" id="GO:0007166">
    <property type="term" value="P:cell surface receptor signaling pathway"/>
    <property type="evidence" value="ECO:0007669"/>
    <property type="project" value="InterPro"/>
</dbReference>
<evidence type="ECO:0000256" key="6">
    <source>
        <dbReference type="ARBA" id="ARBA00022737"/>
    </source>
</evidence>
<feature type="domain" description="GAIN-B" evidence="16">
    <location>
        <begin position="288"/>
        <end position="467"/>
    </location>
</feature>
<dbReference type="OMA" id="RYICAYW"/>
<evidence type="ECO:0000256" key="1">
    <source>
        <dbReference type="ARBA" id="ARBA00004651"/>
    </source>
</evidence>
<dbReference type="HOGENOM" id="CLU_002753_3_7_1"/>
<dbReference type="PRINTS" id="PR00249">
    <property type="entry name" value="GPCRSECRETIN"/>
</dbReference>
<dbReference type="Ensembl" id="ENSOGAT00000010839.2">
    <property type="protein sequence ID" value="ENSOGAP00000009699.2"/>
    <property type="gene ID" value="ENSOGAG00000010831.2"/>
</dbReference>
<dbReference type="SMART" id="SM00303">
    <property type="entry name" value="GPS"/>
    <property type="match status" value="1"/>
</dbReference>
<feature type="domain" description="EGF-like" evidence="15">
    <location>
        <begin position="147"/>
        <end position="185"/>
    </location>
</feature>
<dbReference type="FunFam" id="2.10.25.10:FF:000422">
    <property type="entry name" value="Adhesion G protein-coupled receptor E2"/>
    <property type="match status" value="1"/>
</dbReference>
<evidence type="ECO:0000256" key="12">
    <source>
        <dbReference type="ARBA" id="ARBA00023180"/>
    </source>
</evidence>
<comment type="caution">
    <text evidence="13">Lacks conserved residue(s) required for the propagation of feature annotation.</text>
</comment>
<dbReference type="FunFam" id="2.10.25.10:FF:000216">
    <property type="entry name" value="Adhesion G protein-coupled receptor E2"/>
    <property type="match status" value="1"/>
</dbReference>
<dbReference type="Gene3D" id="2.10.25.10">
    <property type="entry name" value="Laminin"/>
    <property type="match status" value="4"/>
</dbReference>
<keyword evidence="11" id="KW-1015">Disulfide bond</keyword>
<dbReference type="GO" id="GO:0007189">
    <property type="term" value="P:adenylate cyclase-activating G protein-coupled receptor signaling pathway"/>
    <property type="evidence" value="ECO:0007669"/>
    <property type="project" value="TreeGrafter"/>
</dbReference>
<dbReference type="SUPFAM" id="SSF57184">
    <property type="entry name" value="Growth factor receptor domain"/>
    <property type="match status" value="1"/>
</dbReference>
<dbReference type="PANTHER" id="PTHR12011">
    <property type="entry name" value="ADHESION G-PROTEIN COUPLED RECEPTOR"/>
    <property type="match status" value="1"/>
</dbReference>
<keyword evidence="4 14" id="KW-0812">Transmembrane</keyword>
<evidence type="ECO:0008006" key="20">
    <source>
        <dbReference type="Google" id="ProtNLM"/>
    </source>
</evidence>
<dbReference type="GO" id="GO:0004930">
    <property type="term" value="F:G protein-coupled receptor activity"/>
    <property type="evidence" value="ECO:0007669"/>
    <property type="project" value="InterPro"/>
</dbReference>
<dbReference type="InterPro" id="IPR018097">
    <property type="entry name" value="EGF_Ca-bd_CS"/>
</dbReference>
<dbReference type="InterPro" id="IPR046338">
    <property type="entry name" value="GAIN_dom_sf"/>
</dbReference>
<dbReference type="Pfam" id="PF00008">
    <property type="entry name" value="EGF"/>
    <property type="match status" value="1"/>
</dbReference>
<keyword evidence="19" id="KW-1185">Reference proteome</keyword>
<keyword evidence="3 13" id="KW-0245">EGF-like domain</keyword>
<dbReference type="InterPro" id="IPR009030">
    <property type="entry name" value="Growth_fac_rcpt_cys_sf"/>
</dbReference>
<dbReference type="Pfam" id="PF07645">
    <property type="entry name" value="EGF_CA"/>
    <property type="match status" value="3"/>
</dbReference>
<gene>
    <name evidence="18" type="primary">LOC100964446</name>
</gene>
<evidence type="ECO:0000256" key="2">
    <source>
        <dbReference type="ARBA" id="ARBA00022475"/>
    </source>
</evidence>
<dbReference type="InterPro" id="IPR001881">
    <property type="entry name" value="EGF-like_Ca-bd_dom"/>
</dbReference>
<evidence type="ECO:0000256" key="5">
    <source>
        <dbReference type="ARBA" id="ARBA00022729"/>
    </source>
</evidence>
<name>H0X3J3_OTOGA</name>
<dbReference type="PRINTS" id="PR01278">
    <property type="entry name" value="CD97PROTEIN"/>
</dbReference>
<dbReference type="InterPro" id="IPR000152">
    <property type="entry name" value="EGF-type_Asp/Asn_hydroxyl_site"/>
</dbReference>
<evidence type="ECO:0000259" key="16">
    <source>
        <dbReference type="PROSITE" id="PS50221"/>
    </source>
</evidence>
<dbReference type="Pfam" id="PF01825">
    <property type="entry name" value="GPS"/>
    <property type="match status" value="1"/>
</dbReference>
<evidence type="ECO:0000256" key="4">
    <source>
        <dbReference type="ARBA" id="ARBA00022692"/>
    </source>
</evidence>
<dbReference type="InterPro" id="IPR057244">
    <property type="entry name" value="GAIN_B"/>
</dbReference>
<dbReference type="Proteomes" id="UP000005225">
    <property type="component" value="Unassembled WGS sequence"/>
</dbReference>
<reference evidence="18" key="3">
    <citation type="submission" date="2025-09" db="UniProtKB">
        <authorList>
            <consortium name="Ensembl"/>
        </authorList>
    </citation>
    <scope>IDENTIFICATION</scope>
</reference>
<dbReference type="InterPro" id="IPR000742">
    <property type="entry name" value="EGF"/>
</dbReference>
<dbReference type="Gene3D" id="1.20.1070.10">
    <property type="entry name" value="Rhodopsin 7-helix transmembrane proteins"/>
    <property type="match status" value="1"/>
</dbReference>
<dbReference type="STRING" id="30611.ENSOGAP00000009699"/>
<dbReference type="eggNOG" id="KOG4193">
    <property type="taxonomic scope" value="Eukaryota"/>
</dbReference>
<organism evidence="18 19">
    <name type="scientific">Otolemur garnettii</name>
    <name type="common">Small-eared galago</name>
    <name type="synonym">Garnett's greater bushbaby</name>
    <dbReference type="NCBI Taxonomy" id="30611"/>
    <lineage>
        <taxon>Eukaryota</taxon>
        <taxon>Metazoa</taxon>
        <taxon>Chordata</taxon>
        <taxon>Craniata</taxon>
        <taxon>Vertebrata</taxon>
        <taxon>Euteleostomi</taxon>
        <taxon>Mammalia</taxon>
        <taxon>Eutheria</taxon>
        <taxon>Euarchontoglires</taxon>
        <taxon>Primates</taxon>
        <taxon>Strepsirrhini</taxon>
        <taxon>Lorisiformes</taxon>
        <taxon>Galagidae</taxon>
        <taxon>Otolemur</taxon>
    </lineage>
</organism>
<keyword evidence="6" id="KW-0677">Repeat</keyword>
<dbReference type="SMART" id="SM00181">
    <property type="entry name" value="EGF"/>
    <property type="match status" value="4"/>
</dbReference>
<keyword evidence="8" id="KW-0130">Cell adhesion</keyword>
<dbReference type="EMBL" id="AAQR03189948">
    <property type="status" value="NOT_ANNOTATED_CDS"/>
    <property type="molecule type" value="Genomic_DNA"/>
</dbReference>
<dbReference type="Gene3D" id="2.60.220.50">
    <property type="match status" value="1"/>
</dbReference>
<feature type="domain" description="G-protein coupled receptors family 2 profile 2" evidence="17">
    <location>
        <begin position="473"/>
        <end position="612"/>
    </location>
</feature>
<dbReference type="GeneTree" id="ENSGT00940000162597"/>
<feature type="domain" description="EGF-like" evidence="15">
    <location>
        <begin position="56"/>
        <end position="97"/>
    </location>
</feature>
<reference evidence="19" key="1">
    <citation type="submission" date="2011-03" db="EMBL/GenBank/DDBJ databases">
        <title>Version 3 of the genome sequence of Otolemur garnettii (Bushbaby).</title>
        <authorList>
            <consortium name="The Broad Institute Genome Sequencing Platform"/>
            <person name="Di Palma F."/>
            <person name="Johnson J."/>
            <person name="Lander E.S."/>
            <person name="Lindblad-Toh K."/>
            <person name="Jaffe D.B."/>
            <person name="Gnerre S."/>
            <person name="MacCallum I."/>
            <person name="Przybylski D."/>
            <person name="Ribeiro F.J."/>
            <person name="Burton J.N."/>
            <person name="Walker B.J."/>
            <person name="Sharpe T."/>
            <person name="Hall G."/>
        </authorList>
    </citation>
    <scope>NUCLEOTIDE SEQUENCE [LARGE SCALE GENOMIC DNA]</scope>
</reference>
<protein>
    <recommendedName>
        <fullName evidence="20">Adhesion G protein-coupled receptor E2</fullName>
    </recommendedName>
</protein>
<evidence type="ECO:0000256" key="7">
    <source>
        <dbReference type="ARBA" id="ARBA00022837"/>
    </source>
</evidence>
<dbReference type="InterPro" id="IPR049883">
    <property type="entry name" value="NOTCH1_EGF-like"/>
</dbReference>
<dbReference type="Pfam" id="PF00002">
    <property type="entry name" value="7tm_2"/>
    <property type="match status" value="1"/>
</dbReference>
<dbReference type="PANTHER" id="PTHR12011:SF328">
    <property type="entry name" value="ADHESION G PROTEIN-COUPLED RECEPTOR E2"/>
    <property type="match status" value="1"/>
</dbReference>
<accession>H0X3J3</accession>
<keyword evidence="5" id="KW-0732">Signal</keyword>
<reference evidence="18" key="2">
    <citation type="submission" date="2025-08" db="UniProtKB">
        <authorList>
            <consortium name="Ensembl"/>
        </authorList>
    </citation>
    <scope>IDENTIFICATION</scope>
</reference>
<dbReference type="PROSITE" id="PS50261">
    <property type="entry name" value="G_PROTEIN_RECEP_F2_4"/>
    <property type="match status" value="1"/>
</dbReference>
<evidence type="ECO:0000256" key="10">
    <source>
        <dbReference type="ARBA" id="ARBA00023136"/>
    </source>
</evidence>
<dbReference type="EMBL" id="AAQR03189945">
    <property type="status" value="NOT_ANNOTATED_CDS"/>
    <property type="molecule type" value="Genomic_DNA"/>
</dbReference>
<dbReference type="InterPro" id="IPR003056">
    <property type="entry name" value="GPCR_2_ADGRE2_ADGRE5"/>
</dbReference>
<dbReference type="FunFam" id="2.10.25.10:FF:000269">
    <property type="entry name" value="Adhesion G protein-coupled receptor E2"/>
    <property type="match status" value="1"/>
</dbReference>
<keyword evidence="2" id="KW-1003">Cell membrane</keyword>
<proteinExistence type="predicted"/>
<dbReference type="PROSITE" id="PS00010">
    <property type="entry name" value="ASX_HYDROXYL"/>
    <property type="match status" value="3"/>
</dbReference>
<keyword evidence="12" id="KW-0325">Glycoprotein</keyword>
<sequence>DINECMSPRRMDCGKLADCYNVEGSYYCACIPGFGLTSGAKRFQNKSENTCQGQTGARRRSPRICKSHGICFNPPGSYICQCPPGFVLKAEDLKLCTDVNECTSGQNPCHNSTHCLNKVGNYECRCRPGWKPIPGSPNGPNNTICEDTDECSSGQHPCHESAVCVNTLGSYTCHCSPGWKPKVRVPNTQKGPVCEEMPFTHWTLLSGVNSQSLSAFFNKIQDLGRNFESDSANDTIKDLIQLVDELLETPGDLETLPRSQQHCVATHLLVGLEDALRRLSKNLPDGPLTFNFSTGTELSLEVQDQGDRNVTLTQNQAKMQLNWNLAQKPGDAGRSVVGLVSIPGMGKLLAEAPLVLEPEQLAALHETHKGWRQDVPPVLLSDVTSAFLSNKNTQNLSSPVTFTFSHHSVIPGPRQKVFCAFWEHGQSGCGHWATTGCRTVDPRDNSTTCRCTHLSSFAVLLAHYEVQEDQPVLNFITYIGLSLSLLCLLLAALTLLLCKAIQNTSTSLHLQLSICLFLAHLLFLTVIDLTKPKVLCAIIAGALHYLYLASFTWMLLEGLNLFLTVRNLMVANYSSGSRVMRKLMFPVGYGVPAVIVAISAASRPHLYGTSSR</sequence>
<dbReference type="GO" id="GO:0005886">
    <property type="term" value="C:plasma membrane"/>
    <property type="evidence" value="ECO:0007669"/>
    <property type="project" value="UniProtKB-SubCell"/>
</dbReference>
<dbReference type="PROSITE" id="PS50221">
    <property type="entry name" value="GAIN_B"/>
    <property type="match status" value="1"/>
</dbReference>
<dbReference type="CDD" id="cd00054">
    <property type="entry name" value="EGF_CA"/>
    <property type="match status" value="4"/>
</dbReference>
<evidence type="ECO:0000256" key="14">
    <source>
        <dbReference type="SAM" id="Phobius"/>
    </source>
</evidence>
<feature type="transmembrane region" description="Helical" evidence="14">
    <location>
        <begin position="510"/>
        <end position="530"/>
    </location>
</feature>
<feature type="transmembrane region" description="Helical" evidence="14">
    <location>
        <begin position="475"/>
        <end position="498"/>
    </location>
</feature>
<feature type="transmembrane region" description="Helical" evidence="14">
    <location>
        <begin position="542"/>
        <end position="563"/>
    </location>
</feature>
<feature type="transmembrane region" description="Helical" evidence="14">
    <location>
        <begin position="583"/>
        <end position="602"/>
    </location>
</feature>
<dbReference type="SUPFAM" id="SSF57196">
    <property type="entry name" value="EGF/Laminin"/>
    <property type="match status" value="1"/>
</dbReference>
<dbReference type="GO" id="GO:0005509">
    <property type="term" value="F:calcium ion binding"/>
    <property type="evidence" value="ECO:0007669"/>
    <property type="project" value="InterPro"/>
</dbReference>
<evidence type="ECO:0000256" key="11">
    <source>
        <dbReference type="ARBA" id="ARBA00023157"/>
    </source>
</evidence>
<evidence type="ECO:0000256" key="3">
    <source>
        <dbReference type="ARBA" id="ARBA00022536"/>
    </source>
</evidence>
<dbReference type="EMBL" id="AAQR03189949">
    <property type="status" value="NOT_ANNOTATED_CDS"/>
    <property type="molecule type" value="Genomic_DNA"/>
</dbReference>
<evidence type="ECO:0000256" key="8">
    <source>
        <dbReference type="ARBA" id="ARBA00022889"/>
    </source>
</evidence>
<evidence type="ECO:0000256" key="9">
    <source>
        <dbReference type="ARBA" id="ARBA00022989"/>
    </source>
</evidence>
<feature type="domain" description="EGF-like" evidence="15">
    <location>
        <begin position="98"/>
        <end position="136"/>
    </location>
</feature>
<dbReference type="GO" id="GO:0007155">
    <property type="term" value="P:cell adhesion"/>
    <property type="evidence" value="ECO:0007669"/>
    <property type="project" value="UniProtKB-KW"/>
</dbReference>
<evidence type="ECO:0000313" key="18">
    <source>
        <dbReference type="Ensembl" id="ENSOGAP00000009699.2"/>
    </source>
</evidence>
<evidence type="ECO:0000256" key="13">
    <source>
        <dbReference type="PROSITE-ProRule" id="PRU00076"/>
    </source>
</evidence>
<dbReference type="InterPro" id="IPR017981">
    <property type="entry name" value="GPCR_2-like_7TM"/>
</dbReference>
<evidence type="ECO:0000259" key="17">
    <source>
        <dbReference type="PROSITE" id="PS50261"/>
    </source>
</evidence>
<dbReference type="PROSITE" id="PS50026">
    <property type="entry name" value="EGF_3"/>
    <property type="match status" value="3"/>
</dbReference>
<dbReference type="EMBL" id="AAQR03189946">
    <property type="status" value="NOT_ANNOTATED_CDS"/>
    <property type="molecule type" value="Genomic_DNA"/>
</dbReference>
<dbReference type="PROSITE" id="PS01187">
    <property type="entry name" value="EGF_CA"/>
    <property type="match status" value="2"/>
</dbReference>
<evidence type="ECO:0000313" key="19">
    <source>
        <dbReference type="Proteomes" id="UP000005225"/>
    </source>
</evidence>
<dbReference type="EMBL" id="AAQR03189947">
    <property type="status" value="NOT_ANNOTATED_CDS"/>
    <property type="molecule type" value="Genomic_DNA"/>
</dbReference>
<keyword evidence="7" id="KW-0106">Calcium</keyword>
<keyword evidence="10 14" id="KW-0472">Membrane</keyword>